<gene>
    <name evidence="2" type="ORF">Smic_58060</name>
</gene>
<protein>
    <submittedName>
        <fullName evidence="2">Uncharacterized protein</fullName>
    </submittedName>
</protein>
<dbReference type="Proteomes" id="UP000498740">
    <property type="component" value="Unassembled WGS sequence"/>
</dbReference>
<reference evidence="2 3" key="1">
    <citation type="submission" date="2020-05" db="EMBL/GenBank/DDBJ databases">
        <title>Whole genome shotgun sequence of Streptomyces microflavus NBRC 13062.</title>
        <authorList>
            <person name="Komaki H."/>
            <person name="Tamura T."/>
        </authorList>
    </citation>
    <scope>NUCLEOTIDE SEQUENCE [LARGE SCALE GENOMIC DNA]</scope>
    <source>
        <strain evidence="2 3">NBRC 13062</strain>
    </source>
</reference>
<accession>A0A7J0CXI4</accession>
<comment type="caution">
    <text evidence="2">The sequence shown here is derived from an EMBL/GenBank/DDBJ whole genome shotgun (WGS) entry which is preliminary data.</text>
</comment>
<evidence type="ECO:0000313" key="2">
    <source>
        <dbReference type="EMBL" id="GFN07250.1"/>
    </source>
</evidence>
<name>A0A7J0CXI4_STRMI</name>
<dbReference type="AlphaFoldDB" id="A0A7J0CXI4"/>
<dbReference type="EMBL" id="BLWD01000001">
    <property type="protein sequence ID" value="GFN07250.1"/>
    <property type="molecule type" value="Genomic_DNA"/>
</dbReference>
<sequence>MEQARPAVPSSGSISVADTRENPVTGRPLPANHRCRGSHSWSSGARDGSRAPSTVLLGVALFLVLFARAT</sequence>
<organism evidence="2 3">
    <name type="scientific">Streptomyces microflavus</name>
    <name type="common">Streptomyces lipmanii</name>
    <dbReference type="NCBI Taxonomy" id="1919"/>
    <lineage>
        <taxon>Bacteria</taxon>
        <taxon>Bacillati</taxon>
        <taxon>Actinomycetota</taxon>
        <taxon>Actinomycetes</taxon>
        <taxon>Kitasatosporales</taxon>
        <taxon>Streptomycetaceae</taxon>
        <taxon>Streptomyces</taxon>
    </lineage>
</organism>
<feature type="region of interest" description="Disordered" evidence="1">
    <location>
        <begin position="1"/>
        <end position="51"/>
    </location>
</feature>
<evidence type="ECO:0000256" key="1">
    <source>
        <dbReference type="SAM" id="MobiDB-lite"/>
    </source>
</evidence>
<evidence type="ECO:0000313" key="3">
    <source>
        <dbReference type="Proteomes" id="UP000498740"/>
    </source>
</evidence>
<proteinExistence type="predicted"/>